<dbReference type="Proteomes" id="UP000054466">
    <property type="component" value="Unassembled WGS sequence"/>
</dbReference>
<proteinExistence type="predicted"/>
<dbReference type="EMBL" id="KN847133">
    <property type="protein sequence ID" value="KIW21850.1"/>
    <property type="molecule type" value="Genomic_DNA"/>
</dbReference>
<dbReference type="HOGENOM" id="CLU_2729059_0_0_1"/>
<reference evidence="1 2" key="1">
    <citation type="submission" date="2015-01" db="EMBL/GenBank/DDBJ databases">
        <title>The Genome Sequence of Cladophialophora immunda CBS83496.</title>
        <authorList>
            <consortium name="The Broad Institute Genomics Platform"/>
            <person name="Cuomo C."/>
            <person name="de Hoog S."/>
            <person name="Gorbushina A."/>
            <person name="Stielow B."/>
            <person name="Teixiera M."/>
            <person name="Abouelleil A."/>
            <person name="Chapman S.B."/>
            <person name="Priest M."/>
            <person name="Young S.K."/>
            <person name="Wortman J."/>
            <person name="Nusbaum C."/>
            <person name="Birren B."/>
        </authorList>
    </citation>
    <scope>NUCLEOTIDE SEQUENCE [LARGE SCALE GENOMIC DNA]</scope>
    <source>
        <strain evidence="1 2">CBS 83496</strain>
    </source>
</reference>
<dbReference type="VEuPathDB" id="FungiDB:PV07_12729"/>
<accession>A0A0D2BTU7</accession>
<protein>
    <submittedName>
        <fullName evidence="1">Uncharacterized protein</fullName>
    </submittedName>
</protein>
<evidence type="ECO:0000313" key="1">
    <source>
        <dbReference type="EMBL" id="KIW21850.1"/>
    </source>
</evidence>
<gene>
    <name evidence="1" type="ORF">PV07_12729</name>
</gene>
<name>A0A0D2BTU7_9EURO</name>
<keyword evidence="2" id="KW-1185">Reference proteome</keyword>
<dbReference type="RefSeq" id="XP_016242066.1">
    <property type="nucleotide sequence ID" value="XM_016400288.1"/>
</dbReference>
<dbReference type="GeneID" id="27351923"/>
<dbReference type="AlphaFoldDB" id="A0A0D2BTU7"/>
<organism evidence="1 2">
    <name type="scientific">Cladophialophora immunda</name>
    <dbReference type="NCBI Taxonomy" id="569365"/>
    <lineage>
        <taxon>Eukaryota</taxon>
        <taxon>Fungi</taxon>
        <taxon>Dikarya</taxon>
        <taxon>Ascomycota</taxon>
        <taxon>Pezizomycotina</taxon>
        <taxon>Eurotiomycetes</taxon>
        <taxon>Chaetothyriomycetidae</taxon>
        <taxon>Chaetothyriales</taxon>
        <taxon>Herpotrichiellaceae</taxon>
        <taxon>Cladophialophora</taxon>
    </lineage>
</organism>
<evidence type="ECO:0000313" key="2">
    <source>
        <dbReference type="Proteomes" id="UP000054466"/>
    </source>
</evidence>
<feature type="non-terminal residue" evidence="1">
    <location>
        <position position="1"/>
    </location>
</feature>
<sequence>VFSNDRPGVDIYFHSENGTKHVDPDYSVLSSDHPSVSSVPIHRSNLFCVYWFHVVLYPPPRPSPLYWWIYAT</sequence>